<comment type="subcellular location">
    <subcellularLocation>
        <location evidence="1">Membrane</location>
        <topology evidence="1">Multi-pass membrane protein</topology>
    </subcellularLocation>
</comment>
<name>A0A975GU10_9BACT</name>
<organism evidence="10 11">
    <name type="scientific">Desulfonema magnum</name>
    <dbReference type="NCBI Taxonomy" id="45655"/>
    <lineage>
        <taxon>Bacteria</taxon>
        <taxon>Pseudomonadati</taxon>
        <taxon>Thermodesulfobacteriota</taxon>
        <taxon>Desulfobacteria</taxon>
        <taxon>Desulfobacterales</taxon>
        <taxon>Desulfococcaceae</taxon>
        <taxon>Desulfonema</taxon>
    </lineage>
</organism>
<sequence>MAEASFKITEDNNCPLYTLEDEFKLSGDLLLLPHDRVACLILAEDIKNAVNNENFETSYNSFYCSGCTGFVKLESGQEPEAKKNNSESAINEDDIDTIASLLSDFSFFQTLNENDIKKLVSYLKLKKFEKNDTIIKKGEPGTNLYIIIFGRVEVVGDDNISIAFLGKGEVFGEMSLLSGDPVGATIKVVEATTILYIKGKDFRNVLKQFPSLQMYFARLLARRLANTNTVRSEDLSAGMTGQLSDMPPSELFQTLNINQKTGVLTLQLPKGSADLCFREGALISVKYNNAESEEAFYEILKEREGRFKFVPGLPEADMQADEMGDFMWLLMEGVRRMDEAEADKI</sequence>
<evidence type="ECO:0000256" key="1">
    <source>
        <dbReference type="ARBA" id="ARBA00004141"/>
    </source>
</evidence>
<evidence type="ECO:0000256" key="8">
    <source>
        <dbReference type="ARBA" id="ARBA00023303"/>
    </source>
</evidence>
<evidence type="ECO:0000256" key="6">
    <source>
        <dbReference type="ARBA" id="ARBA00023136"/>
    </source>
</evidence>
<keyword evidence="11" id="KW-1185">Reference proteome</keyword>
<keyword evidence="7" id="KW-1071">Ligand-gated ion channel</keyword>
<dbReference type="InterPro" id="IPR000595">
    <property type="entry name" value="cNMP-bd_dom"/>
</dbReference>
<keyword evidence="4" id="KW-1133">Transmembrane helix</keyword>
<reference evidence="10" key="1">
    <citation type="journal article" date="2021" name="Microb. Physiol.">
        <title>Proteogenomic Insights into the Physiology of Marine, Sulfate-Reducing, Filamentous Desulfonema limicola and Desulfonema magnum.</title>
        <authorList>
            <person name="Schnaars V."/>
            <person name="Wohlbrand L."/>
            <person name="Scheve S."/>
            <person name="Hinrichs C."/>
            <person name="Reinhardt R."/>
            <person name="Rabus R."/>
        </authorList>
    </citation>
    <scope>NUCLEOTIDE SEQUENCE</scope>
    <source>
        <strain evidence="10">4be13</strain>
    </source>
</reference>
<gene>
    <name evidence="10" type="ORF">dnm_087860</name>
</gene>
<dbReference type="Proteomes" id="UP000663722">
    <property type="component" value="Chromosome"/>
</dbReference>
<dbReference type="InterPro" id="IPR018490">
    <property type="entry name" value="cNMP-bd_dom_sf"/>
</dbReference>
<keyword evidence="2" id="KW-0813">Transport</keyword>
<evidence type="ECO:0000256" key="3">
    <source>
        <dbReference type="ARBA" id="ARBA00022692"/>
    </source>
</evidence>
<evidence type="ECO:0000256" key="4">
    <source>
        <dbReference type="ARBA" id="ARBA00022989"/>
    </source>
</evidence>
<keyword evidence="5" id="KW-0406">Ion transport</keyword>
<dbReference type="Pfam" id="PF00027">
    <property type="entry name" value="cNMP_binding"/>
    <property type="match status" value="1"/>
</dbReference>
<dbReference type="InterPro" id="IPR018488">
    <property type="entry name" value="cNMP-bd_CS"/>
</dbReference>
<feature type="domain" description="Cyclic nucleotide-binding" evidence="9">
    <location>
        <begin position="107"/>
        <end position="223"/>
    </location>
</feature>
<evidence type="ECO:0000259" key="9">
    <source>
        <dbReference type="PROSITE" id="PS50042"/>
    </source>
</evidence>
<dbReference type="Pfam" id="PF14332">
    <property type="entry name" value="DUF4388"/>
    <property type="match status" value="1"/>
</dbReference>
<evidence type="ECO:0000256" key="7">
    <source>
        <dbReference type="ARBA" id="ARBA00023286"/>
    </source>
</evidence>
<protein>
    <submittedName>
        <fullName evidence="10">Cyclic nucleotide-binding domain-containing protein, DUF4388</fullName>
    </submittedName>
</protein>
<dbReference type="PANTHER" id="PTHR45638:SF11">
    <property type="entry name" value="CYCLIC NUCLEOTIDE-GATED CATION CHANNEL SUBUNIT A"/>
    <property type="match status" value="1"/>
</dbReference>
<dbReference type="PANTHER" id="PTHR45638">
    <property type="entry name" value="CYCLIC NUCLEOTIDE-GATED CATION CHANNEL SUBUNIT A"/>
    <property type="match status" value="1"/>
</dbReference>
<dbReference type="InterPro" id="IPR050866">
    <property type="entry name" value="CNG_cation_channel"/>
</dbReference>
<dbReference type="SMART" id="SM00100">
    <property type="entry name" value="cNMP"/>
    <property type="match status" value="1"/>
</dbReference>
<dbReference type="InterPro" id="IPR025497">
    <property type="entry name" value="PatA-like_N"/>
</dbReference>
<keyword evidence="6" id="KW-0472">Membrane</keyword>
<dbReference type="GO" id="GO:0016020">
    <property type="term" value="C:membrane"/>
    <property type="evidence" value="ECO:0007669"/>
    <property type="project" value="UniProtKB-SubCell"/>
</dbReference>
<dbReference type="Gene3D" id="2.60.120.10">
    <property type="entry name" value="Jelly Rolls"/>
    <property type="match status" value="1"/>
</dbReference>
<dbReference type="InterPro" id="IPR014710">
    <property type="entry name" value="RmlC-like_jellyroll"/>
</dbReference>
<keyword evidence="3" id="KW-0812">Transmembrane</keyword>
<dbReference type="GO" id="GO:0005221">
    <property type="term" value="F:intracellularly cyclic nucleotide-activated monoatomic cation channel activity"/>
    <property type="evidence" value="ECO:0007669"/>
    <property type="project" value="InterPro"/>
</dbReference>
<proteinExistence type="predicted"/>
<dbReference type="GO" id="GO:0044877">
    <property type="term" value="F:protein-containing complex binding"/>
    <property type="evidence" value="ECO:0007669"/>
    <property type="project" value="TreeGrafter"/>
</dbReference>
<evidence type="ECO:0000256" key="5">
    <source>
        <dbReference type="ARBA" id="ARBA00023065"/>
    </source>
</evidence>
<dbReference type="CDD" id="cd00038">
    <property type="entry name" value="CAP_ED"/>
    <property type="match status" value="1"/>
</dbReference>
<dbReference type="EMBL" id="CP061800">
    <property type="protein sequence ID" value="QTA92698.1"/>
    <property type="molecule type" value="Genomic_DNA"/>
</dbReference>
<dbReference type="SUPFAM" id="SSF51206">
    <property type="entry name" value="cAMP-binding domain-like"/>
    <property type="match status" value="1"/>
</dbReference>
<dbReference type="AlphaFoldDB" id="A0A975GU10"/>
<dbReference type="PROSITE" id="PS50042">
    <property type="entry name" value="CNMP_BINDING_3"/>
    <property type="match status" value="1"/>
</dbReference>
<dbReference type="PROSITE" id="PS00888">
    <property type="entry name" value="CNMP_BINDING_1"/>
    <property type="match status" value="1"/>
</dbReference>
<evidence type="ECO:0000256" key="2">
    <source>
        <dbReference type="ARBA" id="ARBA00022448"/>
    </source>
</evidence>
<accession>A0A975GU10</accession>
<evidence type="ECO:0000313" key="11">
    <source>
        <dbReference type="Proteomes" id="UP000663722"/>
    </source>
</evidence>
<evidence type="ECO:0000313" key="10">
    <source>
        <dbReference type="EMBL" id="QTA92698.1"/>
    </source>
</evidence>
<dbReference type="KEGG" id="dmm:dnm_087860"/>
<keyword evidence="8" id="KW-0407">Ion channel</keyword>